<dbReference type="OrthoDB" id="2713997at2"/>
<accession>A0A554A304</accession>
<dbReference type="PROSITE" id="PS01124">
    <property type="entry name" value="HTH_ARAC_FAMILY_2"/>
    <property type="match status" value="1"/>
</dbReference>
<dbReference type="PROSITE" id="PS00041">
    <property type="entry name" value="HTH_ARAC_FAMILY_1"/>
    <property type="match status" value="1"/>
</dbReference>
<evidence type="ECO:0000256" key="1">
    <source>
        <dbReference type="ARBA" id="ARBA00023015"/>
    </source>
</evidence>
<protein>
    <submittedName>
        <fullName evidence="5">Helix-turn-helix domain-containing protein</fullName>
    </submittedName>
</protein>
<dbReference type="Gene3D" id="1.10.10.60">
    <property type="entry name" value="Homeodomain-like"/>
    <property type="match status" value="2"/>
</dbReference>
<feature type="domain" description="HTH araC/xylS-type" evidence="4">
    <location>
        <begin position="173"/>
        <end position="272"/>
    </location>
</feature>
<proteinExistence type="predicted"/>
<dbReference type="GO" id="GO:0043565">
    <property type="term" value="F:sequence-specific DNA binding"/>
    <property type="evidence" value="ECO:0007669"/>
    <property type="project" value="InterPro"/>
</dbReference>
<dbReference type="InterPro" id="IPR037923">
    <property type="entry name" value="HTH-like"/>
</dbReference>
<evidence type="ECO:0000313" key="5">
    <source>
        <dbReference type="EMBL" id="TSB48080.1"/>
    </source>
</evidence>
<dbReference type="SMART" id="SM00342">
    <property type="entry name" value="HTH_ARAC"/>
    <property type="match status" value="1"/>
</dbReference>
<dbReference type="RefSeq" id="WP_143846426.1">
    <property type="nucleotide sequence ID" value="NZ_VLXZ01000001.1"/>
</dbReference>
<evidence type="ECO:0000256" key="2">
    <source>
        <dbReference type="ARBA" id="ARBA00023125"/>
    </source>
</evidence>
<dbReference type="InterPro" id="IPR018060">
    <property type="entry name" value="HTH_AraC"/>
</dbReference>
<dbReference type="InterPro" id="IPR018062">
    <property type="entry name" value="HTH_AraC-typ_CS"/>
</dbReference>
<keyword evidence="3" id="KW-0804">Transcription</keyword>
<evidence type="ECO:0000313" key="6">
    <source>
        <dbReference type="Proteomes" id="UP000318521"/>
    </source>
</evidence>
<dbReference type="Pfam" id="PF02311">
    <property type="entry name" value="AraC_binding"/>
    <property type="match status" value="1"/>
</dbReference>
<keyword evidence="6" id="KW-1185">Reference proteome</keyword>
<dbReference type="Proteomes" id="UP000318521">
    <property type="component" value="Unassembled WGS sequence"/>
</dbReference>
<dbReference type="SUPFAM" id="SSF51215">
    <property type="entry name" value="Regulatory protein AraC"/>
    <property type="match status" value="1"/>
</dbReference>
<reference evidence="5 6" key="1">
    <citation type="submission" date="2019-07" db="EMBL/GenBank/DDBJ databases">
        <authorList>
            <person name="Park Y.J."/>
            <person name="Jeong S.E."/>
            <person name="Jung H.S."/>
        </authorList>
    </citation>
    <scope>NUCLEOTIDE SEQUENCE [LARGE SCALE GENOMIC DNA]</scope>
    <source>
        <strain evidence="6">P16(2019)</strain>
    </source>
</reference>
<gene>
    <name evidence="5" type="ORF">FN960_00555</name>
</gene>
<sequence>MTQFHLSINYAEDKKVKSDFHSHQAAELFYFHKGKCTYLIGDRILPLSSGSVILMNGMTLHRPKLFEGSPYIRTTIHFNQPYYSEILTPMGMPQLVDPFKQLSFIHLAFQDEEQSTLESYLVKMNELQQSETEMDNFKFQLSFMELLTFLYPYCQNPLQDSIRPQSDKEKHVQKVISYIETHYQRDFHLDILESELHLSKYYLSKIFKEVTGVTIFKYLLQKRINQAKVSLTLEPEQSITDLSYQHGFKYPSHFSRIFKQLTGETPEYYRKQLMSG</sequence>
<name>A0A554A304_9BACI</name>
<dbReference type="EMBL" id="VLXZ01000001">
    <property type="protein sequence ID" value="TSB48080.1"/>
    <property type="molecule type" value="Genomic_DNA"/>
</dbReference>
<dbReference type="InterPro" id="IPR014710">
    <property type="entry name" value="RmlC-like_jellyroll"/>
</dbReference>
<dbReference type="PANTHER" id="PTHR43280">
    <property type="entry name" value="ARAC-FAMILY TRANSCRIPTIONAL REGULATOR"/>
    <property type="match status" value="1"/>
</dbReference>
<dbReference type="InterPro" id="IPR020449">
    <property type="entry name" value="Tscrpt_reg_AraC-type_HTH"/>
</dbReference>
<organism evidence="5 6">
    <name type="scientific">Alkalicoccobacillus porphyridii</name>
    <dbReference type="NCBI Taxonomy" id="2597270"/>
    <lineage>
        <taxon>Bacteria</taxon>
        <taxon>Bacillati</taxon>
        <taxon>Bacillota</taxon>
        <taxon>Bacilli</taxon>
        <taxon>Bacillales</taxon>
        <taxon>Bacillaceae</taxon>
        <taxon>Alkalicoccobacillus</taxon>
    </lineage>
</organism>
<evidence type="ECO:0000256" key="3">
    <source>
        <dbReference type="ARBA" id="ARBA00023163"/>
    </source>
</evidence>
<dbReference type="InterPro" id="IPR003313">
    <property type="entry name" value="AraC-bd"/>
</dbReference>
<dbReference type="PANTHER" id="PTHR43280:SF28">
    <property type="entry name" value="HTH-TYPE TRANSCRIPTIONAL ACTIVATOR RHAS"/>
    <property type="match status" value="1"/>
</dbReference>
<dbReference type="PRINTS" id="PR00032">
    <property type="entry name" value="HTHARAC"/>
</dbReference>
<comment type="caution">
    <text evidence="5">The sequence shown here is derived from an EMBL/GenBank/DDBJ whole genome shotgun (WGS) entry which is preliminary data.</text>
</comment>
<dbReference type="Pfam" id="PF12833">
    <property type="entry name" value="HTH_18"/>
    <property type="match status" value="1"/>
</dbReference>
<evidence type="ECO:0000259" key="4">
    <source>
        <dbReference type="PROSITE" id="PS01124"/>
    </source>
</evidence>
<keyword evidence="2" id="KW-0238">DNA-binding</keyword>
<dbReference type="AlphaFoldDB" id="A0A554A304"/>
<dbReference type="SUPFAM" id="SSF46689">
    <property type="entry name" value="Homeodomain-like"/>
    <property type="match status" value="2"/>
</dbReference>
<dbReference type="GO" id="GO:0003700">
    <property type="term" value="F:DNA-binding transcription factor activity"/>
    <property type="evidence" value="ECO:0007669"/>
    <property type="project" value="InterPro"/>
</dbReference>
<keyword evidence="1" id="KW-0805">Transcription regulation</keyword>
<dbReference type="InterPro" id="IPR009057">
    <property type="entry name" value="Homeodomain-like_sf"/>
</dbReference>
<dbReference type="Gene3D" id="2.60.120.10">
    <property type="entry name" value="Jelly Rolls"/>
    <property type="match status" value="1"/>
</dbReference>